<gene>
    <name evidence="10" type="primary">MRPS9_1</name>
    <name evidence="10" type="ORF">g.79789</name>
</gene>
<keyword evidence="5" id="KW-0496">Mitochondrion</keyword>
<dbReference type="FunFam" id="3.30.230.10:FF:000035">
    <property type="entry name" value="28S ribosomal protein S9, mitochondrial"/>
    <property type="match status" value="1"/>
</dbReference>
<evidence type="ECO:0000256" key="8">
    <source>
        <dbReference type="ARBA" id="ARBA00076042"/>
    </source>
</evidence>
<evidence type="ECO:0000256" key="9">
    <source>
        <dbReference type="SAM" id="MobiDB-lite"/>
    </source>
</evidence>
<comment type="subcellular location">
    <subcellularLocation>
        <location evidence="1">Mitochondrion</location>
    </subcellularLocation>
</comment>
<dbReference type="GO" id="GO:0005763">
    <property type="term" value="C:mitochondrial small ribosomal subunit"/>
    <property type="evidence" value="ECO:0007669"/>
    <property type="project" value="TreeGrafter"/>
</dbReference>
<keyword evidence="3" id="KW-0809">Transit peptide</keyword>
<dbReference type="InterPro" id="IPR020568">
    <property type="entry name" value="Ribosomal_Su5_D2-typ_SF"/>
</dbReference>
<proteinExistence type="inferred from homology"/>
<dbReference type="GO" id="GO:0003723">
    <property type="term" value="F:RNA binding"/>
    <property type="evidence" value="ECO:0007669"/>
    <property type="project" value="TreeGrafter"/>
</dbReference>
<dbReference type="EMBL" id="GDHC01009189">
    <property type="protein sequence ID" value="JAQ09440.1"/>
    <property type="molecule type" value="Transcribed_RNA"/>
</dbReference>
<dbReference type="PANTHER" id="PTHR21569:SF1">
    <property type="entry name" value="SMALL RIBOSOMAL SUBUNIT PROTEIN US9M"/>
    <property type="match status" value="1"/>
</dbReference>
<dbReference type="GO" id="GO:0006412">
    <property type="term" value="P:translation"/>
    <property type="evidence" value="ECO:0007669"/>
    <property type="project" value="InterPro"/>
</dbReference>
<dbReference type="InterPro" id="IPR000754">
    <property type="entry name" value="Ribosomal_uS9"/>
</dbReference>
<dbReference type="InterPro" id="IPR014721">
    <property type="entry name" value="Ribsml_uS5_D2-typ_fold_subgr"/>
</dbReference>
<feature type="region of interest" description="Disordered" evidence="9">
    <location>
        <begin position="370"/>
        <end position="389"/>
    </location>
</feature>
<dbReference type="SUPFAM" id="SSF54211">
    <property type="entry name" value="Ribosomal protein S5 domain 2-like"/>
    <property type="match status" value="1"/>
</dbReference>
<organism evidence="10">
    <name type="scientific">Lygus hesperus</name>
    <name type="common">Western plant bug</name>
    <dbReference type="NCBI Taxonomy" id="30085"/>
    <lineage>
        <taxon>Eukaryota</taxon>
        <taxon>Metazoa</taxon>
        <taxon>Ecdysozoa</taxon>
        <taxon>Arthropoda</taxon>
        <taxon>Hexapoda</taxon>
        <taxon>Insecta</taxon>
        <taxon>Pterygota</taxon>
        <taxon>Neoptera</taxon>
        <taxon>Paraneoptera</taxon>
        <taxon>Hemiptera</taxon>
        <taxon>Heteroptera</taxon>
        <taxon>Panheteroptera</taxon>
        <taxon>Cimicomorpha</taxon>
        <taxon>Miridae</taxon>
        <taxon>Mirini</taxon>
        <taxon>Lygus</taxon>
    </lineage>
</organism>
<dbReference type="PANTHER" id="PTHR21569">
    <property type="entry name" value="RIBOSOMAL PROTEIN S9"/>
    <property type="match status" value="1"/>
</dbReference>
<evidence type="ECO:0000256" key="5">
    <source>
        <dbReference type="ARBA" id="ARBA00023128"/>
    </source>
</evidence>
<evidence type="ECO:0000256" key="1">
    <source>
        <dbReference type="ARBA" id="ARBA00004173"/>
    </source>
</evidence>
<keyword evidence="4 10" id="KW-0689">Ribosomal protein</keyword>
<feature type="compositionally biased region" description="Basic and acidic residues" evidence="9">
    <location>
        <begin position="370"/>
        <end position="381"/>
    </location>
</feature>
<comment type="similarity">
    <text evidence="2">Belongs to the universal ribosomal protein uS9 family.</text>
</comment>
<evidence type="ECO:0000256" key="6">
    <source>
        <dbReference type="ARBA" id="ARBA00023274"/>
    </source>
</evidence>
<evidence type="ECO:0000313" key="10">
    <source>
        <dbReference type="EMBL" id="JAQ09440.1"/>
    </source>
</evidence>
<keyword evidence="6" id="KW-0687">Ribonucleoprotein</keyword>
<dbReference type="AlphaFoldDB" id="A0A146LSR9"/>
<evidence type="ECO:0000256" key="4">
    <source>
        <dbReference type="ARBA" id="ARBA00022980"/>
    </source>
</evidence>
<dbReference type="Pfam" id="PF00380">
    <property type="entry name" value="Ribosomal_S9"/>
    <property type="match status" value="1"/>
</dbReference>
<reference evidence="10" key="1">
    <citation type="journal article" date="2016" name="Gigascience">
        <title>De novo construction of an expanded transcriptome assembly for the western tarnished plant bug, Lygus hesperus.</title>
        <authorList>
            <person name="Tassone E.E."/>
            <person name="Geib S.M."/>
            <person name="Hall B."/>
            <person name="Fabrick J.A."/>
            <person name="Brent C.S."/>
            <person name="Hull J.J."/>
        </authorList>
    </citation>
    <scope>NUCLEOTIDE SEQUENCE</scope>
</reference>
<evidence type="ECO:0000256" key="2">
    <source>
        <dbReference type="ARBA" id="ARBA00005251"/>
    </source>
</evidence>
<sequence length="389" mass="44425">MFLQKAITFSPCRTHLDKIAVFGVRCFSSVVEEGTADANKPAQPLLFKKQSKVMKAYVERSKAYNEFMKKEEQAYNIGKRHLANMMGVDPETFTQKDVDEAIEYLFPSGIFDKRGRPFMKPPQDVFPPRKDAQFDETGRPFHFLFYTGKSNFYEILHETVSRLNELNSMEDALVKSRKTIKPTEFDLSGSRWLSKSELETLVVESLTVYEYKNYVNALERLVSHSLSYTQKDFIMKQRKILLDVTKSYAVAEPQEGPDGRLYVTTQECPRKSARATVTVIKPGTGKIEINNKGIDFYSTIQARNQILFPLELTGLRDRVDVVAAVVGGGETGQAGAVRYGIAWGLRSFVSQDMVESMRLAGLLTKDFRNRERKKPGQEGARRKFTWKKR</sequence>
<evidence type="ECO:0000256" key="7">
    <source>
        <dbReference type="ARBA" id="ARBA00039318"/>
    </source>
</evidence>
<name>A0A146LSR9_LYGHE</name>
<accession>A0A146LSR9</accession>
<dbReference type="Gene3D" id="3.30.230.10">
    <property type="match status" value="1"/>
</dbReference>
<dbReference type="GO" id="GO:0005743">
    <property type="term" value="C:mitochondrial inner membrane"/>
    <property type="evidence" value="ECO:0007669"/>
    <property type="project" value="UniProtKB-ARBA"/>
</dbReference>
<protein>
    <recommendedName>
        <fullName evidence="7">Small ribosomal subunit protein uS9m</fullName>
    </recommendedName>
    <alternativeName>
        <fullName evidence="8">28S ribosomal protein S9, mitochondrial</fullName>
    </alternativeName>
</protein>
<evidence type="ECO:0000256" key="3">
    <source>
        <dbReference type="ARBA" id="ARBA00022946"/>
    </source>
</evidence>
<dbReference type="GO" id="GO:0003735">
    <property type="term" value="F:structural constituent of ribosome"/>
    <property type="evidence" value="ECO:0007669"/>
    <property type="project" value="InterPro"/>
</dbReference>